<comment type="caution">
    <text evidence="1">The sequence shown here is derived from an EMBL/GenBank/DDBJ whole genome shotgun (WGS) entry which is preliminary data.</text>
</comment>
<keyword evidence="2" id="KW-1185">Reference proteome</keyword>
<gene>
    <name evidence="1" type="ORF">CAFE_29270</name>
</gene>
<proteinExistence type="predicted"/>
<reference evidence="1 2" key="1">
    <citation type="submission" date="2019-09" db="EMBL/GenBank/DDBJ databases">
        <title>Genome sequence of Clostridium sp. EA1.</title>
        <authorList>
            <person name="Poehlein A."/>
            <person name="Bengelsdorf F.R."/>
            <person name="Daniel R."/>
        </authorList>
    </citation>
    <scope>NUCLEOTIDE SEQUENCE [LARGE SCALE GENOMIC DNA]</scope>
    <source>
        <strain evidence="1 2">EA1</strain>
    </source>
</reference>
<dbReference type="Proteomes" id="UP000469440">
    <property type="component" value="Unassembled WGS sequence"/>
</dbReference>
<organism evidence="1 2">
    <name type="scientific">Caproicibacter fermentans</name>
    <dbReference type="NCBI Taxonomy" id="2576756"/>
    <lineage>
        <taxon>Bacteria</taxon>
        <taxon>Bacillati</taxon>
        <taxon>Bacillota</taxon>
        <taxon>Clostridia</taxon>
        <taxon>Eubacteriales</taxon>
        <taxon>Acutalibacteraceae</taxon>
        <taxon>Caproicibacter</taxon>
    </lineage>
</organism>
<accession>A0A6N8I2R9</accession>
<dbReference type="OrthoDB" id="1849754at2"/>
<dbReference type="RefSeq" id="WP_156991044.1">
    <property type="nucleotide sequence ID" value="NZ_VWXL01000084.1"/>
</dbReference>
<evidence type="ECO:0000313" key="1">
    <source>
        <dbReference type="EMBL" id="MVB12195.1"/>
    </source>
</evidence>
<name>A0A6N8I2R9_9FIRM</name>
<dbReference type="AlphaFoldDB" id="A0A6N8I2R9"/>
<evidence type="ECO:0000313" key="2">
    <source>
        <dbReference type="Proteomes" id="UP000469440"/>
    </source>
</evidence>
<protein>
    <submittedName>
        <fullName evidence="1">Uncharacterized protein</fullName>
    </submittedName>
</protein>
<sequence>MDAGLLFYCSRRTSVCEKLIRRSAGWFQLPLVQVRVCTREERLNPNMAALLKDAAAVFVVSEAVAGRPLCSAALFRTLHVPIGGDGEPAGVLKLAGRETTGYLVESQDRAILILPDDPSEILEMLPAAFERLKMKFGLSGEIPKQKEIRFVIPTDEEDASPEQPATLPEPG</sequence>
<dbReference type="EMBL" id="VWXL01000084">
    <property type="protein sequence ID" value="MVB12195.1"/>
    <property type="molecule type" value="Genomic_DNA"/>
</dbReference>